<keyword evidence="3" id="KW-1185">Reference proteome</keyword>
<proteinExistence type="predicted"/>
<protein>
    <submittedName>
        <fullName evidence="2">Uncharacterized protein</fullName>
    </submittedName>
</protein>
<dbReference type="EMBL" id="ML004445">
    <property type="protein sequence ID" value="RKP31180.1"/>
    <property type="molecule type" value="Genomic_DNA"/>
</dbReference>
<accession>A0A4P9ZGM5</accession>
<name>A0A4P9ZGM5_9ASCO</name>
<feature type="region of interest" description="Disordered" evidence="1">
    <location>
        <begin position="320"/>
        <end position="357"/>
    </location>
</feature>
<feature type="compositionally biased region" description="Basic and acidic residues" evidence="1">
    <location>
        <begin position="333"/>
        <end position="354"/>
    </location>
</feature>
<dbReference type="Proteomes" id="UP000268321">
    <property type="component" value="Unassembled WGS sequence"/>
</dbReference>
<dbReference type="OrthoDB" id="4086732at2759"/>
<evidence type="ECO:0000256" key="1">
    <source>
        <dbReference type="SAM" id="MobiDB-lite"/>
    </source>
</evidence>
<organism evidence="2 3">
    <name type="scientific">Metschnikowia bicuspidata</name>
    <dbReference type="NCBI Taxonomy" id="27322"/>
    <lineage>
        <taxon>Eukaryota</taxon>
        <taxon>Fungi</taxon>
        <taxon>Dikarya</taxon>
        <taxon>Ascomycota</taxon>
        <taxon>Saccharomycotina</taxon>
        <taxon>Pichiomycetes</taxon>
        <taxon>Metschnikowiaceae</taxon>
        <taxon>Metschnikowia</taxon>
    </lineage>
</organism>
<reference evidence="3" key="1">
    <citation type="journal article" date="2018" name="Nat. Microbiol.">
        <title>Leveraging single-cell genomics to expand the fungal tree of life.</title>
        <authorList>
            <person name="Ahrendt S.R."/>
            <person name="Quandt C.A."/>
            <person name="Ciobanu D."/>
            <person name="Clum A."/>
            <person name="Salamov A."/>
            <person name="Andreopoulos B."/>
            <person name="Cheng J.F."/>
            <person name="Woyke T."/>
            <person name="Pelin A."/>
            <person name="Henrissat B."/>
            <person name="Reynolds N.K."/>
            <person name="Benny G.L."/>
            <person name="Smith M.E."/>
            <person name="James T.Y."/>
            <person name="Grigoriev I.V."/>
        </authorList>
    </citation>
    <scope>NUCLEOTIDE SEQUENCE [LARGE SCALE GENOMIC DNA]</scope>
    <source>
        <strain evidence="3">Baker2002</strain>
    </source>
</reference>
<dbReference type="AlphaFoldDB" id="A0A4P9ZGM5"/>
<sequence>MQPTFKVRRVTSGLLPQQHVARYSSSAFAGIGGSGGGAAAAAEPERCTVAPTLHSSEQLRDGFCLSEKVPLDRSPPVHAPQPGRFPQVRYSLVEAHHTTETQRSDVPKTMLLASRAAAVATVPEAERIRLHKLISDDNVFSPQKAAGRGGARPGDTLRKPLLEDLEFDPSDCELPPKMSLAAPRALAAEKPAVAAPTDEWKPSVDPPGGTQTILQLDEPHFSAYTPRNSSPLRRVQSMASADASGDDAINTLYESSALQPKTTKEIFEQINNSIERFRESELDNRLDSLESDQSEREVLRSLDTLLPAWGTVLHVRDRGPVPEDSLLDLGSPVEKKSKSSRNARDSRDARDSVRTRNTMSINTATVNSLRRATGRRAKYYKTWTAESWRKLEALVQLPIPNAVIINSRAVQTRLGCDSKEELARRVQFLVGRLKKTG</sequence>
<gene>
    <name evidence="2" type="ORF">METBISCDRAFT_26773</name>
</gene>
<evidence type="ECO:0000313" key="3">
    <source>
        <dbReference type="Proteomes" id="UP000268321"/>
    </source>
</evidence>
<evidence type="ECO:0000313" key="2">
    <source>
        <dbReference type="EMBL" id="RKP31180.1"/>
    </source>
</evidence>